<keyword evidence="8" id="KW-1185">Reference proteome</keyword>
<proteinExistence type="inferred from homology"/>
<comment type="caution">
    <text evidence="7">The sequence shown here is derived from an EMBL/GenBank/DDBJ whole genome shotgun (WGS) entry which is preliminary data.</text>
</comment>
<evidence type="ECO:0000313" key="7">
    <source>
        <dbReference type="EMBL" id="SER60877.1"/>
    </source>
</evidence>
<dbReference type="InterPro" id="IPR016446">
    <property type="entry name" value="Flavin_OxRdtase_Frp"/>
</dbReference>
<dbReference type="PANTHER" id="PTHR43425:SF2">
    <property type="entry name" value="OXYGEN-INSENSITIVE NADPH NITROREDUCTASE"/>
    <property type="match status" value="1"/>
</dbReference>
<keyword evidence="3 5" id="KW-0288">FMN</keyword>
<evidence type="ECO:0000256" key="4">
    <source>
        <dbReference type="ARBA" id="ARBA00023002"/>
    </source>
</evidence>
<evidence type="ECO:0000259" key="6">
    <source>
        <dbReference type="Pfam" id="PF00881"/>
    </source>
</evidence>
<dbReference type="STRING" id="1464123.SAMN05444126_10352"/>
<dbReference type="Pfam" id="PF00881">
    <property type="entry name" value="Nitroreductase"/>
    <property type="match status" value="1"/>
</dbReference>
<evidence type="ECO:0000256" key="2">
    <source>
        <dbReference type="ARBA" id="ARBA00022630"/>
    </source>
</evidence>
<dbReference type="Gene3D" id="3.40.109.10">
    <property type="entry name" value="NADH Oxidase"/>
    <property type="match status" value="1"/>
</dbReference>
<dbReference type="CDD" id="cd02146">
    <property type="entry name" value="NfsA-like"/>
    <property type="match status" value="1"/>
</dbReference>
<dbReference type="InterPro" id="IPR000415">
    <property type="entry name" value="Nitroreductase-like"/>
</dbReference>
<evidence type="ECO:0000313" key="8">
    <source>
        <dbReference type="Proteomes" id="UP000199318"/>
    </source>
</evidence>
<dbReference type="PANTHER" id="PTHR43425">
    <property type="entry name" value="OXYGEN-INSENSITIVE NADPH NITROREDUCTASE"/>
    <property type="match status" value="1"/>
</dbReference>
<keyword evidence="2 5" id="KW-0285">Flavoprotein</keyword>
<sequence length="249" mass="28270">MVYEMPETVRVMQQHRSIRSFTDQPVADETFQEIIRAAQRAPSSHHVQAYSIVRVIDPEKRATLARIAGGQQYVSEAPIFLVFVADFWKHEHICIEEDSDFQIDETENVLVGTVDAALAAQNALTAAESFGLGGVMIGGIRNHPHDVRDCLNLPRYTFPVMGLCLGYAAEVPEQKPRLPLETILHTDTYCEKPFIESRKAYDEEMTHYYKTRSANQKELSWSQQMSDYFAKVRRPAVTAFLAEQGFALK</sequence>
<gene>
    <name evidence="7" type="ORF">SAMN05444126_10352</name>
</gene>
<accession>A0A1H9QKE4</accession>
<keyword evidence="4 5" id="KW-0560">Oxidoreductase</keyword>
<feature type="domain" description="Nitroreductase" evidence="6">
    <location>
        <begin position="13"/>
        <end position="167"/>
    </location>
</feature>
<dbReference type="AlphaFoldDB" id="A0A1H9QKE4"/>
<organism evidence="7 8">
    <name type="scientific">Salisediminibacterium halotolerans</name>
    <dbReference type="NCBI Taxonomy" id="517425"/>
    <lineage>
        <taxon>Bacteria</taxon>
        <taxon>Bacillati</taxon>
        <taxon>Bacillota</taxon>
        <taxon>Bacilli</taxon>
        <taxon>Bacillales</taxon>
        <taxon>Bacillaceae</taxon>
        <taxon>Salisediminibacterium</taxon>
    </lineage>
</organism>
<dbReference type="RefSeq" id="WP_245729709.1">
    <property type="nucleotide sequence ID" value="NZ_FOGV01000003.1"/>
</dbReference>
<dbReference type="GO" id="GO:0016491">
    <property type="term" value="F:oxidoreductase activity"/>
    <property type="evidence" value="ECO:0007669"/>
    <property type="project" value="UniProtKB-UniRule"/>
</dbReference>
<protein>
    <submittedName>
        <fullName evidence="7">Nitroreductase</fullName>
    </submittedName>
</protein>
<evidence type="ECO:0000256" key="1">
    <source>
        <dbReference type="ARBA" id="ARBA00008366"/>
    </source>
</evidence>
<reference evidence="8" key="1">
    <citation type="submission" date="2016-10" db="EMBL/GenBank/DDBJ databases">
        <authorList>
            <person name="de Groot N.N."/>
        </authorList>
    </citation>
    <scope>NUCLEOTIDE SEQUENCE [LARGE SCALE GENOMIC DNA]</scope>
    <source>
        <strain evidence="8">10nlg</strain>
    </source>
</reference>
<dbReference type="Proteomes" id="UP000199318">
    <property type="component" value="Unassembled WGS sequence"/>
</dbReference>
<evidence type="ECO:0000256" key="3">
    <source>
        <dbReference type="ARBA" id="ARBA00022643"/>
    </source>
</evidence>
<keyword evidence="5" id="KW-0521">NADP</keyword>
<comment type="similarity">
    <text evidence="1 5">Belongs to the flavin oxidoreductase frp family.</text>
</comment>
<dbReference type="SUPFAM" id="SSF55469">
    <property type="entry name" value="FMN-dependent nitroreductase-like"/>
    <property type="match status" value="1"/>
</dbReference>
<evidence type="ECO:0000256" key="5">
    <source>
        <dbReference type="PIRNR" id="PIRNR005426"/>
    </source>
</evidence>
<name>A0A1H9QKE4_9BACI</name>
<dbReference type="InterPro" id="IPR029479">
    <property type="entry name" value="Nitroreductase"/>
</dbReference>
<dbReference type="NCBIfam" id="NF008033">
    <property type="entry name" value="PRK10765.1"/>
    <property type="match status" value="1"/>
</dbReference>
<dbReference type="PIRSF" id="PIRSF005426">
    <property type="entry name" value="Frp"/>
    <property type="match status" value="1"/>
</dbReference>
<dbReference type="EMBL" id="FOGV01000003">
    <property type="protein sequence ID" value="SER60877.1"/>
    <property type="molecule type" value="Genomic_DNA"/>
</dbReference>